<dbReference type="Proteomes" id="UP000663873">
    <property type="component" value="Unassembled WGS sequence"/>
</dbReference>
<evidence type="ECO:0000259" key="1">
    <source>
        <dbReference type="PROSITE" id="PS51698"/>
    </source>
</evidence>
<feature type="non-terminal residue" evidence="2">
    <location>
        <position position="32"/>
    </location>
</feature>
<name>A0A821HF96_9BILA</name>
<comment type="caution">
    <text evidence="2">The sequence shown here is derived from an EMBL/GenBank/DDBJ whole genome shotgun (WGS) entry which is preliminary data.</text>
</comment>
<protein>
    <recommendedName>
        <fullName evidence="1">U-box domain-containing protein</fullName>
    </recommendedName>
</protein>
<dbReference type="GO" id="GO:0004842">
    <property type="term" value="F:ubiquitin-protein transferase activity"/>
    <property type="evidence" value="ECO:0007669"/>
    <property type="project" value="InterPro"/>
</dbReference>
<reference evidence="2" key="1">
    <citation type="submission" date="2021-02" db="EMBL/GenBank/DDBJ databases">
        <authorList>
            <person name="Nowell W R."/>
        </authorList>
    </citation>
    <scope>NUCLEOTIDE SEQUENCE</scope>
</reference>
<dbReference type="AlphaFoldDB" id="A0A821HF96"/>
<accession>A0A821HF96</accession>
<gene>
    <name evidence="2" type="ORF">UJA718_LOCUS35357</name>
</gene>
<evidence type="ECO:0000313" key="3">
    <source>
        <dbReference type="Proteomes" id="UP000663873"/>
    </source>
</evidence>
<dbReference type="InterPro" id="IPR003613">
    <property type="entry name" value="Ubox_domain"/>
</dbReference>
<keyword evidence="3" id="KW-1185">Reference proteome</keyword>
<sequence>MTNQELEDLELKPNFAIKSILQALQGANSLPA</sequence>
<evidence type="ECO:0000313" key="2">
    <source>
        <dbReference type="EMBL" id="CAF4683185.1"/>
    </source>
</evidence>
<proteinExistence type="predicted"/>
<feature type="domain" description="U-box" evidence="1">
    <location>
        <begin position="1"/>
        <end position="31"/>
    </location>
</feature>
<organism evidence="2 3">
    <name type="scientific">Rotaria socialis</name>
    <dbReference type="NCBI Taxonomy" id="392032"/>
    <lineage>
        <taxon>Eukaryota</taxon>
        <taxon>Metazoa</taxon>
        <taxon>Spiralia</taxon>
        <taxon>Gnathifera</taxon>
        <taxon>Rotifera</taxon>
        <taxon>Eurotatoria</taxon>
        <taxon>Bdelloidea</taxon>
        <taxon>Philodinida</taxon>
        <taxon>Philodinidae</taxon>
        <taxon>Rotaria</taxon>
    </lineage>
</organism>
<dbReference type="PROSITE" id="PS51698">
    <property type="entry name" value="U_BOX"/>
    <property type="match status" value="1"/>
</dbReference>
<dbReference type="EMBL" id="CAJOBP010032944">
    <property type="protein sequence ID" value="CAF4683185.1"/>
    <property type="molecule type" value="Genomic_DNA"/>
</dbReference>
<dbReference type="GO" id="GO:0016567">
    <property type="term" value="P:protein ubiquitination"/>
    <property type="evidence" value="ECO:0007669"/>
    <property type="project" value="InterPro"/>
</dbReference>